<dbReference type="GO" id="GO:0004674">
    <property type="term" value="F:protein serine/threonine kinase activity"/>
    <property type="evidence" value="ECO:0007669"/>
    <property type="project" value="UniProtKB-KW"/>
</dbReference>
<evidence type="ECO:0000256" key="7">
    <source>
        <dbReference type="ARBA" id="ARBA00022679"/>
    </source>
</evidence>
<dbReference type="InterPro" id="IPR017441">
    <property type="entry name" value="Protein_kinase_ATP_BS"/>
</dbReference>
<sequence length="545" mass="60877">MRGKRHVIQSSPFGVPLGCLAASDDLSFLYNGFRSANLSLDVELDTVYSYGSEFGDINDNHVGIDINGLRSSEAAPAGYYTNSSGRLTNLTLASSHPMQIWVEYDGATKQLNVTLAPINIGKPSIPLLSVVLDLSPFLQDTMYVGFSSSTASVLTSNYVLGWSYKMNGQAQALDLAQLPKLPRIGPKERSKFLTIGVPTISVSVVFIVISGLVYFIRWKRKFAEVLEDWELDYGPHRFKYKDLYIATKGFRDKELLGSGGFGRVYRGVLPSSKIEIAVKKVSHETRQGMKVFVAEIVSIGRLRHRNLVTLLGYCRREGELLLVYDYMPNGSLDKYLYDQPRVTLNWSQRFKVIKGVASGLYYLHEEWEQVVIHRDVKASNVLLDGELNGRLGDFGLARLYDHGTDPQTTHIVGTLVISLLNTLELERPQQRLMYAFGAFLLEVACGRRPIERREQADDVILLDWVFSFWVRGEILEASDPNLGPNYAPEEVELVLKLGLLCSHAVPEARPSMRQVLQFLECDIPLPELSSLGLSASGLTFARPEG</sequence>
<feature type="domain" description="Protein kinase" evidence="22">
    <location>
        <begin position="250"/>
        <end position="528"/>
    </location>
</feature>
<comment type="catalytic activity">
    <reaction evidence="18">
        <text>L-threonyl-[protein] + ATP = O-phospho-L-threonyl-[protein] + ADP + H(+)</text>
        <dbReference type="Rhea" id="RHEA:46608"/>
        <dbReference type="Rhea" id="RHEA-COMP:11060"/>
        <dbReference type="Rhea" id="RHEA-COMP:11605"/>
        <dbReference type="ChEBI" id="CHEBI:15378"/>
        <dbReference type="ChEBI" id="CHEBI:30013"/>
        <dbReference type="ChEBI" id="CHEBI:30616"/>
        <dbReference type="ChEBI" id="CHEBI:61977"/>
        <dbReference type="ChEBI" id="CHEBI:456216"/>
        <dbReference type="EC" id="2.7.11.1"/>
    </reaction>
</comment>
<evidence type="ECO:0000256" key="15">
    <source>
        <dbReference type="ARBA" id="ARBA00023136"/>
    </source>
</evidence>
<keyword evidence="16" id="KW-0675">Receptor</keyword>
<dbReference type="Pfam" id="PF00139">
    <property type="entry name" value="Lectin_legB"/>
    <property type="match status" value="1"/>
</dbReference>
<dbReference type="GO" id="GO:0030246">
    <property type="term" value="F:carbohydrate binding"/>
    <property type="evidence" value="ECO:0007669"/>
    <property type="project" value="UniProtKB-KW"/>
</dbReference>
<evidence type="ECO:0000256" key="10">
    <source>
        <dbReference type="ARBA" id="ARBA00022734"/>
    </source>
</evidence>
<comment type="similarity">
    <text evidence="4">In the C-terminal section; belongs to the protein kinase superfamily. Ser/Thr protein kinase family.</text>
</comment>
<keyword evidence="15 21" id="KW-0472">Membrane</keyword>
<keyword evidence="12" id="KW-0418">Kinase</keyword>
<evidence type="ECO:0000256" key="8">
    <source>
        <dbReference type="ARBA" id="ARBA00022692"/>
    </source>
</evidence>
<dbReference type="SMART" id="SM00220">
    <property type="entry name" value="S_TKc"/>
    <property type="match status" value="1"/>
</dbReference>
<dbReference type="EMBL" id="JAAGAX010000008">
    <property type="protein sequence ID" value="KAF2306169.1"/>
    <property type="molecule type" value="Genomic_DNA"/>
</dbReference>
<evidence type="ECO:0000313" key="23">
    <source>
        <dbReference type="EMBL" id="KAF2306169.1"/>
    </source>
</evidence>
<dbReference type="FunFam" id="3.30.200.20:FF:000112">
    <property type="entry name" value="Lectin-domain containing receptor kinase A4.3"/>
    <property type="match status" value="1"/>
</dbReference>
<dbReference type="EC" id="2.7.11.1" evidence="5"/>
<keyword evidence="14 21" id="KW-1133">Transmembrane helix</keyword>
<evidence type="ECO:0000256" key="18">
    <source>
        <dbReference type="ARBA" id="ARBA00047899"/>
    </source>
</evidence>
<keyword evidence="9" id="KW-0732">Signal</keyword>
<keyword evidence="6" id="KW-0723">Serine/threonine-protein kinase</keyword>
<evidence type="ECO:0000313" key="24">
    <source>
        <dbReference type="Proteomes" id="UP000467840"/>
    </source>
</evidence>
<accession>A0A6A6M2J5</accession>
<evidence type="ECO:0000256" key="16">
    <source>
        <dbReference type="ARBA" id="ARBA00023170"/>
    </source>
</evidence>
<keyword evidence="11 20" id="KW-0547">Nucleotide-binding</keyword>
<keyword evidence="10" id="KW-0430">Lectin</keyword>
<dbReference type="Gene3D" id="3.30.200.20">
    <property type="entry name" value="Phosphorylase Kinase, domain 1"/>
    <property type="match status" value="1"/>
</dbReference>
<evidence type="ECO:0000256" key="20">
    <source>
        <dbReference type="PROSITE-ProRule" id="PRU10141"/>
    </source>
</evidence>
<evidence type="ECO:0000256" key="6">
    <source>
        <dbReference type="ARBA" id="ARBA00022527"/>
    </source>
</evidence>
<dbReference type="InterPro" id="IPR001245">
    <property type="entry name" value="Ser-Thr/Tyr_kinase_cat_dom"/>
</dbReference>
<dbReference type="InterPro" id="IPR001220">
    <property type="entry name" value="Legume_lectin_dom"/>
</dbReference>
<evidence type="ECO:0000256" key="9">
    <source>
        <dbReference type="ARBA" id="ARBA00022729"/>
    </source>
</evidence>
<reference evidence="23 24" key="1">
    <citation type="journal article" date="2020" name="Mol. Plant">
        <title>The Chromosome-Based Rubber Tree Genome Provides New Insights into Spurge Genome Evolution and Rubber Biosynthesis.</title>
        <authorList>
            <person name="Liu J."/>
            <person name="Shi C."/>
            <person name="Shi C.C."/>
            <person name="Li W."/>
            <person name="Zhang Q.J."/>
            <person name="Zhang Y."/>
            <person name="Li K."/>
            <person name="Lu H.F."/>
            <person name="Shi C."/>
            <person name="Zhu S.T."/>
            <person name="Xiao Z.Y."/>
            <person name="Nan H."/>
            <person name="Yue Y."/>
            <person name="Zhu X.G."/>
            <person name="Wu Y."/>
            <person name="Hong X.N."/>
            <person name="Fan G.Y."/>
            <person name="Tong Y."/>
            <person name="Zhang D."/>
            <person name="Mao C.L."/>
            <person name="Liu Y.L."/>
            <person name="Hao S.J."/>
            <person name="Liu W.Q."/>
            <person name="Lv M.Q."/>
            <person name="Zhang H.B."/>
            <person name="Liu Y."/>
            <person name="Hu-Tang G.R."/>
            <person name="Wang J.P."/>
            <person name="Wang J.H."/>
            <person name="Sun Y.H."/>
            <person name="Ni S.B."/>
            <person name="Chen W.B."/>
            <person name="Zhang X.C."/>
            <person name="Jiao Y.N."/>
            <person name="Eichler E.E."/>
            <person name="Li G.H."/>
            <person name="Liu X."/>
            <person name="Gao L.Z."/>
        </authorList>
    </citation>
    <scope>NUCLEOTIDE SEQUENCE [LARGE SCALE GENOMIC DNA]</scope>
    <source>
        <strain evidence="24">cv. GT1</strain>
        <tissue evidence="23">Leaf</tissue>
    </source>
</reference>
<evidence type="ECO:0000256" key="21">
    <source>
        <dbReference type="SAM" id="Phobius"/>
    </source>
</evidence>
<evidence type="ECO:0000256" key="3">
    <source>
        <dbReference type="ARBA" id="ARBA00008536"/>
    </source>
</evidence>
<name>A0A6A6M2J5_HEVBR</name>
<keyword evidence="24" id="KW-1185">Reference proteome</keyword>
<evidence type="ECO:0000256" key="5">
    <source>
        <dbReference type="ARBA" id="ARBA00012513"/>
    </source>
</evidence>
<proteinExistence type="inferred from homology"/>
<dbReference type="SUPFAM" id="SSF56112">
    <property type="entry name" value="Protein kinase-like (PK-like)"/>
    <property type="match status" value="1"/>
</dbReference>
<dbReference type="InterPro" id="IPR000719">
    <property type="entry name" value="Prot_kinase_dom"/>
</dbReference>
<evidence type="ECO:0000256" key="1">
    <source>
        <dbReference type="ARBA" id="ARBA00004479"/>
    </source>
</evidence>
<keyword evidence="13 20" id="KW-0067">ATP-binding</keyword>
<comment type="caution">
    <text evidence="23">The sequence shown here is derived from an EMBL/GenBank/DDBJ whole genome shotgun (WGS) entry which is preliminary data.</text>
</comment>
<dbReference type="Pfam" id="PF07714">
    <property type="entry name" value="PK_Tyr_Ser-Thr"/>
    <property type="match status" value="1"/>
</dbReference>
<dbReference type="PROSITE" id="PS00107">
    <property type="entry name" value="PROTEIN_KINASE_ATP"/>
    <property type="match status" value="1"/>
</dbReference>
<evidence type="ECO:0000259" key="22">
    <source>
        <dbReference type="PROSITE" id="PS50011"/>
    </source>
</evidence>
<keyword evidence="8 21" id="KW-0812">Transmembrane</keyword>
<dbReference type="PROSITE" id="PS00108">
    <property type="entry name" value="PROTEIN_KINASE_ST"/>
    <property type="match status" value="1"/>
</dbReference>
<dbReference type="PANTHER" id="PTHR27007">
    <property type="match status" value="1"/>
</dbReference>
<evidence type="ECO:0000256" key="4">
    <source>
        <dbReference type="ARBA" id="ARBA00010217"/>
    </source>
</evidence>
<evidence type="ECO:0000256" key="19">
    <source>
        <dbReference type="ARBA" id="ARBA00048679"/>
    </source>
</evidence>
<evidence type="ECO:0000256" key="11">
    <source>
        <dbReference type="ARBA" id="ARBA00022741"/>
    </source>
</evidence>
<dbReference type="GO" id="GO:0005524">
    <property type="term" value="F:ATP binding"/>
    <property type="evidence" value="ECO:0007669"/>
    <property type="project" value="UniProtKB-UniRule"/>
</dbReference>
<evidence type="ECO:0000256" key="13">
    <source>
        <dbReference type="ARBA" id="ARBA00022840"/>
    </source>
</evidence>
<dbReference type="Gene3D" id="2.60.120.200">
    <property type="match status" value="1"/>
</dbReference>
<dbReference type="PROSITE" id="PS50011">
    <property type="entry name" value="PROTEIN_KINASE_DOM"/>
    <property type="match status" value="1"/>
</dbReference>
<dbReference type="InterPro" id="IPR013320">
    <property type="entry name" value="ConA-like_dom_sf"/>
</dbReference>
<dbReference type="InterPro" id="IPR008271">
    <property type="entry name" value="Ser/Thr_kinase_AS"/>
</dbReference>
<dbReference type="Gene3D" id="1.10.510.10">
    <property type="entry name" value="Transferase(Phosphotransferase) domain 1"/>
    <property type="match status" value="1"/>
</dbReference>
<keyword evidence="17" id="KW-0325">Glycoprotein</keyword>
<evidence type="ECO:0000256" key="2">
    <source>
        <dbReference type="ARBA" id="ARBA00007606"/>
    </source>
</evidence>
<dbReference type="AlphaFoldDB" id="A0A6A6M2J5"/>
<dbReference type="CDD" id="cd06899">
    <property type="entry name" value="lectin_legume_LecRK_Arcelin_ConA"/>
    <property type="match status" value="1"/>
</dbReference>
<evidence type="ECO:0000256" key="14">
    <source>
        <dbReference type="ARBA" id="ARBA00022989"/>
    </source>
</evidence>
<comment type="subcellular location">
    <subcellularLocation>
        <location evidence="1">Membrane</location>
        <topology evidence="1">Single-pass type I membrane protein</topology>
    </subcellularLocation>
</comment>
<organism evidence="23 24">
    <name type="scientific">Hevea brasiliensis</name>
    <name type="common">Para rubber tree</name>
    <name type="synonym">Siphonia brasiliensis</name>
    <dbReference type="NCBI Taxonomy" id="3981"/>
    <lineage>
        <taxon>Eukaryota</taxon>
        <taxon>Viridiplantae</taxon>
        <taxon>Streptophyta</taxon>
        <taxon>Embryophyta</taxon>
        <taxon>Tracheophyta</taxon>
        <taxon>Spermatophyta</taxon>
        <taxon>Magnoliopsida</taxon>
        <taxon>eudicotyledons</taxon>
        <taxon>Gunneridae</taxon>
        <taxon>Pentapetalae</taxon>
        <taxon>rosids</taxon>
        <taxon>fabids</taxon>
        <taxon>Malpighiales</taxon>
        <taxon>Euphorbiaceae</taxon>
        <taxon>Crotonoideae</taxon>
        <taxon>Micrandreae</taxon>
        <taxon>Hevea</taxon>
    </lineage>
</organism>
<gene>
    <name evidence="23" type="ORF">GH714_014812</name>
</gene>
<evidence type="ECO:0000256" key="17">
    <source>
        <dbReference type="ARBA" id="ARBA00023180"/>
    </source>
</evidence>
<dbReference type="SUPFAM" id="SSF49899">
    <property type="entry name" value="Concanavalin A-like lectins/glucanases"/>
    <property type="match status" value="1"/>
</dbReference>
<dbReference type="InterPro" id="IPR050528">
    <property type="entry name" value="L-type_Lectin-RKs"/>
</dbReference>
<feature type="binding site" evidence="20">
    <location>
        <position position="280"/>
    </location>
    <ligand>
        <name>ATP</name>
        <dbReference type="ChEBI" id="CHEBI:30616"/>
    </ligand>
</feature>
<comment type="similarity">
    <text evidence="2">Belongs to the leguminous lectin family.</text>
</comment>
<dbReference type="InterPro" id="IPR011009">
    <property type="entry name" value="Kinase-like_dom_sf"/>
</dbReference>
<feature type="transmembrane region" description="Helical" evidence="21">
    <location>
        <begin position="192"/>
        <end position="216"/>
    </location>
</feature>
<dbReference type="GO" id="GO:0016020">
    <property type="term" value="C:membrane"/>
    <property type="evidence" value="ECO:0007669"/>
    <property type="project" value="UniProtKB-SubCell"/>
</dbReference>
<evidence type="ECO:0000256" key="12">
    <source>
        <dbReference type="ARBA" id="ARBA00022777"/>
    </source>
</evidence>
<comment type="similarity">
    <text evidence="3">In the N-terminal section; belongs to the leguminous lectin family.</text>
</comment>
<keyword evidence="7" id="KW-0808">Transferase</keyword>
<dbReference type="Proteomes" id="UP000467840">
    <property type="component" value="Chromosome 9"/>
</dbReference>
<comment type="catalytic activity">
    <reaction evidence="19">
        <text>L-seryl-[protein] + ATP = O-phospho-L-seryl-[protein] + ADP + H(+)</text>
        <dbReference type="Rhea" id="RHEA:17989"/>
        <dbReference type="Rhea" id="RHEA-COMP:9863"/>
        <dbReference type="Rhea" id="RHEA-COMP:11604"/>
        <dbReference type="ChEBI" id="CHEBI:15378"/>
        <dbReference type="ChEBI" id="CHEBI:29999"/>
        <dbReference type="ChEBI" id="CHEBI:30616"/>
        <dbReference type="ChEBI" id="CHEBI:83421"/>
        <dbReference type="ChEBI" id="CHEBI:456216"/>
        <dbReference type="EC" id="2.7.11.1"/>
    </reaction>
</comment>
<dbReference type="FunFam" id="1.10.510.10:FF:000108">
    <property type="entry name" value="L-type lectin-domain containing receptor kinase S.4"/>
    <property type="match status" value="1"/>
</dbReference>
<protein>
    <recommendedName>
        <fullName evidence="5">non-specific serine/threonine protein kinase</fullName>
        <ecNumber evidence="5">2.7.11.1</ecNumber>
    </recommendedName>
</protein>